<dbReference type="EMBL" id="CM051394">
    <property type="protein sequence ID" value="KAJ4729643.1"/>
    <property type="molecule type" value="Genomic_DNA"/>
</dbReference>
<accession>A0ACC1Z2F3</accession>
<protein>
    <submittedName>
        <fullName evidence="1">Aspartate aminotransferase</fullName>
    </submittedName>
</protein>
<proteinExistence type="predicted"/>
<keyword evidence="2" id="KW-1185">Reference proteome</keyword>
<evidence type="ECO:0000313" key="2">
    <source>
        <dbReference type="Proteomes" id="UP001164539"/>
    </source>
</evidence>
<organism evidence="1 2">
    <name type="scientific">Melia azedarach</name>
    <name type="common">Chinaberry tree</name>
    <dbReference type="NCBI Taxonomy" id="155640"/>
    <lineage>
        <taxon>Eukaryota</taxon>
        <taxon>Viridiplantae</taxon>
        <taxon>Streptophyta</taxon>
        <taxon>Embryophyta</taxon>
        <taxon>Tracheophyta</taxon>
        <taxon>Spermatophyta</taxon>
        <taxon>Magnoliopsida</taxon>
        <taxon>eudicotyledons</taxon>
        <taxon>Gunneridae</taxon>
        <taxon>Pentapetalae</taxon>
        <taxon>rosids</taxon>
        <taxon>malvids</taxon>
        <taxon>Sapindales</taxon>
        <taxon>Meliaceae</taxon>
        <taxon>Melia</taxon>
    </lineage>
</organism>
<reference evidence="1 2" key="1">
    <citation type="journal article" date="2023" name="Science">
        <title>Complex scaffold remodeling in plant triterpene biosynthesis.</title>
        <authorList>
            <person name="De La Pena R."/>
            <person name="Hodgson H."/>
            <person name="Liu J.C."/>
            <person name="Stephenson M.J."/>
            <person name="Martin A.C."/>
            <person name="Owen C."/>
            <person name="Harkess A."/>
            <person name="Leebens-Mack J."/>
            <person name="Jimenez L.E."/>
            <person name="Osbourn A."/>
            <person name="Sattely E.S."/>
        </authorList>
    </citation>
    <scope>NUCLEOTIDE SEQUENCE [LARGE SCALE GENOMIC DNA]</scope>
    <source>
        <strain evidence="2">cv. JPN11</strain>
        <tissue evidence="1">Leaf</tissue>
    </source>
</reference>
<gene>
    <name evidence="1" type="ORF">OWV82_002386</name>
</gene>
<sequence length="402" mass="44926">MRSLISERVSCRSSALRGARWMSSWWRSVEPAPKDPILGVTEAFLADPSPDKVNVGVGAYRDDNGKPVVLQCVREAERRIAGSLNMEYLPMGGSVKMVEETLKLAYGENSEFIKDKRIAAVQSLSGTGACRLFADFQKRFHPDSQIYIPVPTWANHHNIWRDAHVTQRTFHYYHPETKGLDFAALMDDIKNAPNGSFLLLHACAHNPTGVDPSEEQWKEISYQIKVKGHFPFFDMAYQGFASGDPERDAKAIRIFLKDGHLLGIAQSYAKNMGLYGQRVGCLSVLCEDEKQAVAVKISTILGDPELKKLWLEEVKVMADRIIGMRTALRDNLEKLGSPLSWEHITNQIGMFCYSGLTPEQVDCLTNEFHIYMTRNGRISMAGVTTGNVGYLANAIHEVAKSA</sequence>
<keyword evidence="1" id="KW-0808">Transferase</keyword>
<comment type="caution">
    <text evidence="1">The sequence shown here is derived from an EMBL/GenBank/DDBJ whole genome shotgun (WGS) entry which is preliminary data.</text>
</comment>
<evidence type="ECO:0000313" key="1">
    <source>
        <dbReference type="EMBL" id="KAJ4729643.1"/>
    </source>
</evidence>
<keyword evidence="1" id="KW-0032">Aminotransferase</keyword>
<dbReference type="Proteomes" id="UP001164539">
    <property type="component" value="Chromosome 1"/>
</dbReference>
<name>A0ACC1Z2F3_MELAZ</name>